<evidence type="ECO:0000256" key="2">
    <source>
        <dbReference type="ARBA" id="ARBA00012528"/>
    </source>
</evidence>
<dbReference type="SMART" id="SM00267">
    <property type="entry name" value="GGDEF"/>
    <property type="match status" value="1"/>
</dbReference>
<keyword evidence="8" id="KW-1185">Reference proteome</keyword>
<evidence type="ECO:0000313" key="7">
    <source>
        <dbReference type="EMBL" id="GLR71478.1"/>
    </source>
</evidence>
<dbReference type="EMBL" id="BSOT01000006">
    <property type="protein sequence ID" value="GLR71478.1"/>
    <property type="molecule type" value="Genomic_DNA"/>
</dbReference>
<comment type="cofactor">
    <cofactor evidence="1">
        <name>Mg(2+)</name>
        <dbReference type="ChEBI" id="CHEBI:18420"/>
    </cofactor>
</comment>
<sequence length="547" mass="61386">MFRISVPQTQETYYYDTLKQLIELWANARKSRKKAPFVEFNAKIRELSNEMAVYAVYVLHHQLEEIKQTINNALNENIPLKVAVSKIDTALNVLIYGSKTQPDPILAEMVDGDHASIIAALCQTAKNTLPLSNGDTLIAVIDDEKSVGVNLCTALKQFNYNAEYFANIQDYKQSTLVEKCTLVILDVTMPDYIQEEVFSFASALQASGVNVIACSCLFNLETRLAAVRAGVSDYIVKPISSYSLFEKISRILQRQQDDSFNIVLVDDQESMGIFYKTVFEQAGCHVEYIQTAQKLLDSLEYLKPDLFLLDMMMPDIDGLEIASMLRQEEKFDFAPIVFLTADDRLETKLRVLDSGADDVIAKSTPAPLVVKQVMARLNRSSVIRNFVSKDALTGVLNHGQIVESASNVLRLSKRHGNDSVLALVDVDYFKTVNDSYGHSNGDQVLRALGQQLRRTLRESDHVGRYGGEEFLLLLQDCDLASAVEKLDKLREAFSNIKFKYESGYFNVTFSVGVVALEKYAQIQDAINEADVRLYAAKDAGRNQIKYS</sequence>
<dbReference type="Pfam" id="PF00072">
    <property type="entry name" value="Response_reg"/>
    <property type="match status" value="2"/>
</dbReference>
<reference evidence="7" key="2">
    <citation type="submission" date="2023-01" db="EMBL/GenBank/DDBJ databases">
        <title>Draft genome sequence of Agaribacter marinus strain NBRC 110023.</title>
        <authorList>
            <person name="Sun Q."/>
            <person name="Mori K."/>
        </authorList>
    </citation>
    <scope>NUCLEOTIDE SEQUENCE</scope>
    <source>
        <strain evidence="7">NBRC 110023</strain>
    </source>
</reference>
<evidence type="ECO:0000256" key="3">
    <source>
        <dbReference type="ARBA" id="ARBA00034247"/>
    </source>
</evidence>
<dbReference type="GO" id="GO:0000160">
    <property type="term" value="P:phosphorelay signal transduction system"/>
    <property type="evidence" value="ECO:0007669"/>
    <property type="project" value="InterPro"/>
</dbReference>
<dbReference type="AlphaFoldDB" id="A0AA37WIX6"/>
<dbReference type="PANTHER" id="PTHR45138:SF9">
    <property type="entry name" value="DIGUANYLATE CYCLASE DGCM-RELATED"/>
    <property type="match status" value="1"/>
</dbReference>
<gene>
    <name evidence="7" type="ORF">GCM10007852_23860</name>
</gene>
<dbReference type="InterPro" id="IPR050469">
    <property type="entry name" value="Diguanylate_Cyclase"/>
</dbReference>
<dbReference type="PROSITE" id="PS50110">
    <property type="entry name" value="RESPONSE_REGULATORY"/>
    <property type="match status" value="2"/>
</dbReference>
<dbReference type="FunFam" id="3.30.70.270:FF:000001">
    <property type="entry name" value="Diguanylate cyclase domain protein"/>
    <property type="match status" value="1"/>
</dbReference>
<dbReference type="Gene3D" id="3.40.50.2300">
    <property type="match status" value="2"/>
</dbReference>
<evidence type="ECO:0000256" key="4">
    <source>
        <dbReference type="PROSITE-ProRule" id="PRU00169"/>
    </source>
</evidence>
<dbReference type="PROSITE" id="PS50887">
    <property type="entry name" value="GGDEF"/>
    <property type="match status" value="1"/>
</dbReference>
<dbReference type="InterPro" id="IPR029787">
    <property type="entry name" value="Nucleotide_cyclase"/>
</dbReference>
<dbReference type="GO" id="GO:1902201">
    <property type="term" value="P:negative regulation of bacterial-type flagellum-dependent cell motility"/>
    <property type="evidence" value="ECO:0007669"/>
    <property type="project" value="TreeGrafter"/>
</dbReference>
<evidence type="ECO:0000259" key="6">
    <source>
        <dbReference type="PROSITE" id="PS50887"/>
    </source>
</evidence>
<dbReference type="NCBIfam" id="TIGR00254">
    <property type="entry name" value="GGDEF"/>
    <property type="match status" value="1"/>
</dbReference>
<keyword evidence="4" id="KW-0597">Phosphoprotein</keyword>
<dbReference type="Gene3D" id="3.30.70.270">
    <property type="match status" value="1"/>
</dbReference>
<feature type="domain" description="Response regulatory" evidence="5">
    <location>
        <begin position="261"/>
        <end position="377"/>
    </location>
</feature>
<evidence type="ECO:0000256" key="1">
    <source>
        <dbReference type="ARBA" id="ARBA00001946"/>
    </source>
</evidence>
<dbReference type="GO" id="GO:0005886">
    <property type="term" value="C:plasma membrane"/>
    <property type="evidence" value="ECO:0007669"/>
    <property type="project" value="TreeGrafter"/>
</dbReference>
<feature type="domain" description="GGDEF" evidence="6">
    <location>
        <begin position="417"/>
        <end position="547"/>
    </location>
</feature>
<name>A0AA37WIX6_9ALTE</name>
<dbReference type="SUPFAM" id="SSF52172">
    <property type="entry name" value="CheY-like"/>
    <property type="match status" value="2"/>
</dbReference>
<feature type="modified residue" description="4-aspartylphosphate" evidence="4">
    <location>
        <position position="310"/>
    </location>
</feature>
<dbReference type="SMART" id="SM00448">
    <property type="entry name" value="REC"/>
    <property type="match status" value="2"/>
</dbReference>
<feature type="modified residue" description="4-aspartylphosphate" evidence="4">
    <location>
        <position position="186"/>
    </location>
</feature>
<organism evidence="7 8">
    <name type="scientific">Agaribacter marinus</name>
    <dbReference type="NCBI Taxonomy" id="1431249"/>
    <lineage>
        <taxon>Bacteria</taxon>
        <taxon>Pseudomonadati</taxon>
        <taxon>Pseudomonadota</taxon>
        <taxon>Gammaproteobacteria</taxon>
        <taxon>Alteromonadales</taxon>
        <taxon>Alteromonadaceae</taxon>
        <taxon>Agaribacter</taxon>
    </lineage>
</organism>
<dbReference type="GO" id="GO:0052621">
    <property type="term" value="F:diguanylate cyclase activity"/>
    <property type="evidence" value="ECO:0007669"/>
    <property type="project" value="UniProtKB-EC"/>
</dbReference>
<feature type="domain" description="Response regulatory" evidence="5">
    <location>
        <begin position="137"/>
        <end position="252"/>
    </location>
</feature>
<proteinExistence type="predicted"/>
<comment type="caution">
    <text evidence="7">The sequence shown here is derived from an EMBL/GenBank/DDBJ whole genome shotgun (WGS) entry which is preliminary data.</text>
</comment>
<dbReference type="InterPro" id="IPR011006">
    <property type="entry name" value="CheY-like_superfamily"/>
</dbReference>
<dbReference type="RefSeq" id="WP_284217836.1">
    <property type="nucleotide sequence ID" value="NZ_BSOT01000006.1"/>
</dbReference>
<dbReference type="InterPro" id="IPR000160">
    <property type="entry name" value="GGDEF_dom"/>
</dbReference>
<reference evidence="7" key="1">
    <citation type="journal article" date="2014" name="Int. J. Syst. Evol. Microbiol.">
        <title>Complete genome sequence of Corynebacterium casei LMG S-19264T (=DSM 44701T), isolated from a smear-ripened cheese.</title>
        <authorList>
            <consortium name="US DOE Joint Genome Institute (JGI-PGF)"/>
            <person name="Walter F."/>
            <person name="Albersmeier A."/>
            <person name="Kalinowski J."/>
            <person name="Ruckert C."/>
        </authorList>
    </citation>
    <scope>NUCLEOTIDE SEQUENCE</scope>
    <source>
        <strain evidence="7">NBRC 110023</strain>
    </source>
</reference>
<evidence type="ECO:0000313" key="8">
    <source>
        <dbReference type="Proteomes" id="UP001156601"/>
    </source>
</evidence>
<dbReference type="Proteomes" id="UP001156601">
    <property type="component" value="Unassembled WGS sequence"/>
</dbReference>
<dbReference type="CDD" id="cd01949">
    <property type="entry name" value="GGDEF"/>
    <property type="match status" value="1"/>
</dbReference>
<dbReference type="InterPro" id="IPR001789">
    <property type="entry name" value="Sig_transdc_resp-reg_receiver"/>
</dbReference>
<dbReference type="Pfam" id="PF00990">
    <property type="entry name" value="GGDEF"/>
    <property type="match status" value="1"/>
</dbReference>
<dbReference type="EC" id="2.7.7.65" evidence="2"/>
<dbReference type="InterPro" id="IPR043128">
    <property type="entry name" value="Rev_trsase/Diguanyl_cyclase"/>
</dbReference>
<accession>A0AA37WIX6</accession>
<dbReference type="CDD" id="cd00156">
    <property type="entry name" value="REC"/>
    <property type="match status" value="2"/>
</dbReference>
<protein>
    <recommendedName>
        <fullName evidence="2">diguanylate cyclase</fullName>
        <ecNumber evidence="2">2.7.7.65</ecNumber>
    </recommendedName>
</protein>
<evidence type="ECO:0000259" key="5">
    <source>
        <dbReference type="PROSITE" id="PS50110"/>
    </source>
</evidence>
<dbReference type="GO" id="GO:0043709">
    <property type="term" value="P:cell adhesion involved in single-species biofilm formation"/>
    <property type="evidence" value="ECO:0007669"/>
    <property type="project" value="TreeGrafter"/>
</dbReference>
<dbReference type="SUPFAM" id="SSF55073">
    <property type="entry name" value="Nucleotide cyclase"/>
    <property type="match status" value="1"/>
</dbReference>
<dbReference type="PANTHER" id="PTHR45138">
    <property type="entry name" value="REGULATORY COMPONENTS OF SENSORY TRANSDUCTION SYSTEM"/>
    <property type="match status" value="1"/>
</dbReference>
<comment type="catalytic activity">
    <reaction evidence="3">
        <text>2 GTP = 3',3'-c-di-GMP + 2 diphosphate</text>
        <dbReference type="Rhea" id="RHEA:24898"/>
        <dbReference type="ChEBI" id="CHEBI:33019"/>
        <dbReference type="ChEBI" id="CHEBI:37565"/>
        <dbReference type="ChEBI" id="CHEBI:58805"/>
        <dbReference type="EC" id="2.7.7.65"/>
    </reaction>
</comment>